<dbReference type="InterPro" id="IPR011047">
    <property type="entry name" value="Quinoprotein_ADH-like_sf"/>
</dbReference>
<proteinExistence type="predicted"/>
<dbReference type="Pfam" id="PF00520">
    <property type="entry name" value="Ion_trans"/>
    <property type="match status" value="1"/>
</dbReference>
<dbReference type="PROSITE" id="PS50082">
    <property type="entry name" value="WD_REPEATS_2"/>
    <property type="match status" value="1"/>
</dbReference>
<evidence type="ECO:0000256" key="10">
    <source>
        <dbReference type="ARBA" id="ARBA00023136"/>
    </source>
</evidence>
<feature type="compositionally biased region" description="Basic and acidic residues" evidence="13">
    <location>
        <begin position="761"/>
        <end position="775"/>
    </location>
</feature>
<organism evidence="16 17">
    <name type="scientific">Aureococcus anophagefferens</name>
    <name type="common">Harmful bloom alga</name>
    <dbReference type="NCBI Taxonomy" id="44056"/>
    <lineage>
        <taxon>Eukaryota</taxon>
        <taxon>Sar</taxon>
        <taxon>Stramenopiles</taxon>
        <taxon>Ochrophyta</taxon>
        <taxon>Pelagophyceae</taxon>
        <taxon>Pelagomonadales</taxon>
        <taxon>Pelagomonadaceae</taxon>
        <taxon>Aureococcus</taxon>
    </lineage>
</organism>
<dbReference type="SUPFAM" id="SSF50969">
    <property type="entry name" value="YVTN repeat-like/Quinoprotein amine dehydrogenase"/>
    <property type="match status" value="1"/>
</dbReference>
<gene>
    <name evidence="16" type="ORF">SO694_00012246</name>
</gene>
<dbReference type="SUPFAM" id="SSF81324">
    <property type="entry name" value="Voltage-gated potassium channels"/>
    <property type="match status" value="1"/>
</dbReference>
<dbReference type="SUPFAM" id="SSF50978">
    <property type="entry name" value="WD40 repeat-like"/>
    <property type="match status" value="1"/>
</dbReference>
<evidence type="ECO:0000256" key="6">
    <source>
        <dbReference type="ARBA" id="ARBA00022737"/>
    </source>
</evidence>
<dbReference type="Gene3D" id="2.130.10.10">
    <property type="entry name" value="YVTN repeat-like/Quinoprotein amine dehydrogenase"/>
    <property type="match status" value="3"/>
</dbReference>
<dbReference type="PANTHER" id="PTHR10582">
    <property type="entry name" value="TRANSIENT RECEPTOR POTENTIAL ION CHANNEL PROTEIN"/>
    <property type="match status" value="1"/>
</dbReference>
<name>A0ABR1G210_AURAN</name>
<feature type="domain" description="EF-hand" evidence="15">
    <location>
        <begin position="248"/>
        <end position="272"/>
    </location>
</feature>
<feature type="region of interest" description="Disordered" evidence="13">
    <location>
        <begin position="86"/>
        <end position="162"/>
    </location>
</feature>
<feature type="compositionally biased region" description="Basic and acidic residues" evidence="13">
    <location>
        <begin position="745"/>
        <end position="754"/>
    </location>
</feature>
<dbReference type="InterPro" id="IPR011044">
    <property type="entry name" value="Quino_amine_DH_bsu"/>
</dbReference>
<keyword evidence="6" id="KW-0677">Repeat</keyword>
<dbReference type="InterPro" id="IPR005821">
    <property type="entry name" value="Ion_trans_dom"/>
</dbReference>
<keyword evidence="10 14" id="KW-0472">Membrane</keyword>
<keyword evidence="9" id="KW-0406">Ion transport</keyword>
<dbReference type="Gene3D" id="1.25.40.20">
    <property type="entry name" value="Ankyrin repeat-containing domain"/>
    <property type="match status" value="1"/>
</dbReference>
<dbReference type="Proteomes" id="UP001363151">
    <property type="component" value="Unassembled WGS sequence"/>
</dbReference>
<dbReference type="InterPro" id="IPR036322">
    <property type="entry name" value="WD40_repeat_dom_sf"/>
</dbReference>
<evidence type="ECO:0000256" key="7">
    <source>
        <dbReference type="ARBA" id="ARBA00022837"/>
    </source>
</evidence>
<dbReference type="SUPFAM" id="SSF50998">
    <property type="entry name" value="Quinoprotein alcohol dehydrogenase-like"/>
    <property type="match status" value="1"/>
</dbReference>
<protein>
    <submittedName>
        <fullName evidence="16">Rho guanyl-nucleotide exchange factor</fullName>
    </submittedName>
</protein>
<feature type="transmembrane region" description="Helical" evidence="14">
    <location>
        <begin position="1816"/>
        <end position="1839"/>
    </location>
</feature>
<evidence type="ECO:0000256" key="2">
    <source>
        <dbReference type="ARBA" id="ARBA00022448"/>
    </source>
</evidence>
<dbReference type="Pfam" id="PF00400">
    <property type="entry name" value="WD40"/>
    <property type="match status" value="1"/>
</dbReference>
<evidence type="ECO:0000256" key="13">
    <source>
        <dbReference type="SAM" id="MobiDB-lite"/>
    </source>
</evidence>
<keyword evidence="12" id="KW-0853">WD repeat</keyword>
<accession>A0ABR1G210</accession>
<evidence type="ECO:0000313" key="17">
    <source>
        <dbReference type="Proteomes" id="UP001363151"/>
    </source>
</evidence>
<feature type="transmembrane region" description="Helical" evidence="14">
    <location>
        <begin position="1655"/>
        <end position="1673"/>
    </location>
</feature>
<dbReference type="SMART" id="SM00320">
    <property type="entry name" value="WD40"/>
    <property type="match status" value="7"/>
</dbReference>
<feature type="compositionally biased region" description="Low complexity" evidence="13">
    <location>
        <begin position="812"/>
        <end position="828"/>
    </location>
</feature>
<feature type="region of interest" description="Disordered" evidence="13">
    <location>
        <begin position="742"/>
        <end position="775"/>
    </location>
</feature>
<evidence type="ECO:0000256" key="1">
    <source>
        <dbReference type="ARBA" id="ARBA00004651"/>
    </source>
</evidence>
<feature type="region of interest" description="Disordered" evidence="13">
    <location>
        <begin position="804"/>
        <end position="843"/>
    </location>
</feature>
<keyword evidence="2" id="KW-0813">Transport</keyword>
<dbReference type="InterPro" id="IPR015943">
    <property type="entry name" value="WD40/YVTN_repeat-like_dom_sf"/>
</dbReference>
<dbReference type="SUPFAM" id="SSF48403">
    <property type="entry name" value="Ankyrin repeat"/>
    <property type="match status" value="1"/>
</dbReference>
<feature type="region of interest" description="Disordered" evidence="13">
    <location>
        <begin position="1"/>
        <end position="28"/>
    </location>
</feature>
<dbReference type="PANTHER" id="PTHR10582:SF2">
    <property type="entry name" value="INACTIVE"/>
    <property type="match status" value="1"/>
</dbReference>
<evidence type="ECO:0000256" key="9">
    <source>
        <dbReference type="ARBA" id="ARBA00023065"/>
    </source>
</evidence>
<dbReference type="InterPro" id="IPR036770">
    <property type="entry name" value="Ankyrin_rpt-contain_sf"/>
</dbReference>
<evidence type="ECO:0000256" key="4">
    <source>
        <dbReference type="ARBA" id="ARBA00022568"/>
    </source>
</evidence>
<dbReference type="InterPro" id="IPR001680">
    <property type="entry name" value="WD40_rpt"/>
</dbReference>
<feature type="region of interest" description="Disordered" evidence="13">
    <location>
        <begin position="182"/>
        <end position="215"/>
    </location>
</feature>
<evidence type="ECO:0000256" key="5">
    <source>
        <dbReference type="ARBA" id="ARBA00022692"/>
    </source>
</evidence>
<sequence>MFTETSVAVNGQKKRAEQGRPRGPAAPDPVLVESAAAMVARCLRGAVAALGGEDQLGPRTLAALRRAIDAEDGAALALLDALARAARSVPRTTPSPSTRRGSASRSRPSRRGGRPWRRRGSSSRAARAPRGGGLARRHARGLRRRRRGGGRRRRPVEAAPAAEKPTIGAFFAAAFAPAAPEKAPPTVRLKGPRAKVAGSAPRRPHGSISIPTEGDNARNRSNYDVADLAYLLRAQLGDKLVVPGDLVAYDENGDGVVQFGELGAIVRDLGGGGDGAAHEARAIYDCVDNSFDNARLADLATFLRPSFHERDGPVFSRPRGETVTTVAVSPGATRAACGGMDQRVTVWDLADVDGAPLFEKTFDKPIGAVALGDDGLVVGLFAPGKVAWYRDVAAAAPSFELEMGGDVAGAALNETDGEVAVCYGNHVVVYSLASGEKLAKFRTFGGVEAVATARVLTHRVIIEGQGGLELQLRNELRIVGESTGKRTPKDVKRRTNGLTPRKLHTQESAFFESPGGPKPTFRDRASSHAARWLAPPDRPELREESVIRGCVMRISRVEATFFSEILLKTLDGPWANLFGGALVVASVVVLVRQMSGALSYDSAQAETLNRWIVFVFCAESAVKLYCHFDVYRSLGQFWKDWLSVLDLGVSAVDLALLVFFAAARNVNGVFAYRFFRTVRLVRLLRTLRFRRLFRELVGSENSTTKFMRYDVELPTGPILYGVDRDDVSSWSDEKYEKFVSAAAGDDDRPPKFPRMEALFDDGGHDSDEDLERVHGPEPTWGAWLAEYVVSPKAALQRVASKRPPAIDVDPADSVNSSASRATSNSRDSIQAAPNIGGPTAKAFSRPKFPLYSRSLTTAADDGPSSLGERDGMRCQVRVRARYRRTKVAKYVAFGGESMTIQLWRYDEATGRSVALLPTGCSSPDGDPTCAKRELTIRFAASVTAVSLNGAGTRLAGADSRGGIRVYDTVMRCAVFARDERTHVQGLALSLSGDALAYGGRGNRVDVSDVRSGALLHRATASDRARAVAVEDAGAEGVVVAYGGFDRAVHVEDVRAGARSRVGEAESTVRCCSLDFAGTLLAVGGDAQTVRAYDCLADDGVFREARWVAKHGGKVWCVAVEPKGAKFVAAGDYAGAVAVYAAADGARVFARSDWPKPQNAPFTWGCCWSGDGLRVAFGRWDGRAYVHDANGFAEDSSVRRDDRVYDVSLGRDGALLAVAGRDQKAALYRRGGVSASYALDAEFDLEAVVYAVALSYDDVLLAAGTVNGAVAVFDVETKQKLHGIAQQGAVQGVGFGPPEARHHDLAVASHQSSVDVFRIPNPRAKKRGDGDAEPAPGAALRPRIALSRHEASHDVALSRRGLAVASGAVFACYGLGKHARGRDGCPSFDLLRSCLERPDVLAEVLKRHPHAVHARSRSGETLLQYAVRKKSEDVVDLILNADCPFGLLPDHNGHTALTVALEKERKSVVKKLLEKWRWTLPRCALETTAAMAILVQLSDKYPDVFLEFVSTIGLIEDADQAPPGNNIALLPRDLDSITAGAAGAARRPSGSPCSFRMVEVKSFRAPVDFAAGSWISAEPSADSLLKLVARSSAKMGTYDAYDSPLVRAVVAFKWNCFAGTIFRAQLVTCCVHFALSLGFYFTVLERRGEHRYDAPLGYACALVLAALSLFHLQMEFRHFLVEGRHEYFVGQAHWKLIAVCCYGTQLVADLAFLLDSGAGRSGYACASVCLFTFYLISFARGYKNLGSLVNIMIQTCYAIRYFMFIVVFVVAGFTCALMVISRKKGPDTSPTIWHFLYISYTNKHIERNAREEPLPTYVVIMELFKFYLALLLLNLLIAIMNSCYEAVKTNVNSVLLYEKSRIILDIQALWLPFVAWGMRKPRSYYFPRWLFILAPAADADTWTALD</sequence>
<evidence type="ECO:0000256" key="14">
    <source>
        <dbReference type="SAM" id="Phobius"/>
    </source>
</evidence>
<dbReference type="Gene3D" id="1.20.120.350">
    <property type="entry name" value="Voltage-gated potassium channels. Chain C"/>
    <property type="match status" value="1"/>
</dbReference>
<evidence type="ECO:0000259" key="15">
    <source>
        <dbReference type="PROSITE" id="PS50222"/>
    </source>
</evidence>
<dbReference type="Pfam" id="PF12796">
    <property type="entry name" value="Ank_2"/>
    <property type="match status" value="1"/>
</dbReference>
<keyword evidence="8 14" id="KW-1133">Transmembrane helix</keyword>
<feature type="transmembrane region" description="Helical" evidence="14">
    <location>
        <begin position="641"/>
        <end position="663"/>
    </location>
</feature>
<keyword evidence="5 14" id="KW-0812">Transmembrane</keyword>
<comment type="subcellular location">
    <subcellularLocation>
        <location evidence="1">Cell membrane</location>
        <topology evidence="1">Multi-pass membrane protein</topology>
    </subcellularLocation>
</comment>
<dbReference type="InterPro" id="IPR024862">
    <property type="entry name" value="TRPV"/>
</dbReference>
<dbReference type="EMBL" id="JBBJCI010000145">
    <property type="protein sequence ID" value="KAK7242355.1"/>
    <property type="molecule type" value="Genomic_DNA"/>
</dbReference>
<feature type="transmembrane region" description="Helical" evidence="14">
    <location>
        <begin position="1758"/>
        <end position="1779"/>
    </location>
</feature>
<dbReference type="InterPro" id="IPR002110">
    <property type="entry name" value="Ankyrin_rpt"/>
</dbReference>
<dbReference type="PROSITE" id="PS50222">
    <property type="entry name" value="EF_HAND_2"/>
    <property type="match status" value="1"/>
</dbReference>
<feature type="compositionally biased region" description="Basic residues" evidence="13">
    <location>
        <begin position="107"/>
        <end position="121"/>
    </location>
</feature>
<evidence type="ECO:0000256" key="8">
    <source>
        <dbReference type="ARBA" id="ARBA00022989"/>
    </source>
</evidence>
<evidence type="ECO:0000256" key="3">
    <source>
        <dbReference type="ARBA" id="ARBA00022475"/>
    </source>
</evidence>
<dbReference type="InterPro" id="IPR027359">
    <property type="entry name" value="Volt_channel_dom_sf"/>
</dbReference>
<evidence type="ECO:0000256" key="11">
    <source>
        <dbReference type="ARBA" id="ARBA00023303"/>
    </source>
</evidence>
<reference evidence="16 17" key="1">
    <citation type="submission" date="2024-03" db="EMBL/GenBank/DDBJ databases">
        <title>Aureococcus anophagefferens CCMP1851 and Kratosvirus quantuckense: Draft genome of a second virus-susceptible host strain in the model system.</title>
        <authorList>
            <person name="Chase E."/>
            <person name="Truchon A.R."/>
            <person name="Schepens W."/>
            <person name="Wilhelm S.W."/>
        </authorList>
    </citation>
    <scope>NUCLEOTIDE SEQUENCE [LARGE SCALE GENOMIC DNA]</scope>
    <source>
        <strain evidence="16 17">CCMP1851</strain>
    </source>
</reference>
<comment type="caution">
    <text evidence="16">The sequence shown here is derived from an EMBL/GenBank/DDBJ whole genome shotgun (WGS) entry which is preliminary data.</text>
</comment>
<feature type="repeat" description="WD" evidence="12">
    <location>
        <begin position="316"/>
        <end position="349"/>
    </location>
</feature>
<feature type="compositionally biased region" description="Basic residues" evidence="13">
    <location>
        <begin position="135"/>
        <end position="154"/>
    </location>
</feature>
<feature type="transmembrane region" description="Helical" evidence="14">
    <location>
        <begin position="574"/>
        <end position="591"/>
    </location>
</feature>
<feature type="transmembrane region" description="Helical" evidence="14">
    <location>
        <begin position="1720"/>
        <end position="1738"/>
    </location>
</feature>
<feature type="compositionally biased region" description="Low complexity" evidence="13">
    <location>
        <begin position="86"/>
        <end position="106"/>
    </location>
</feature>
<keyword evidence="3" id="KW-1003">Cell membrane</keyword>
<keyword evidence="4" id="KW-0109">Calcium transport</keyword>
<dbReference type="PROSITE" id="PS00018">
    <property type="entry name" value="EF_HAND_1"/>
    <property type="match status" value="1"/>
</dbReference>
<dbReference type="InterPro" id="IPR018247">
    <property type="entry name" value="EF_Hand_1_Ca_BS"/>
</dbReference>
<keyword evidence="17" id="KW-1185">Reference proteome</keyword>
<evidence type="ECO:0000256" key="12">
    <source>
        <dbReference type="PROSITE-ProRule" id="PRU00221"/>
    </source>
</evidence>
<keyword evidence="7" id="KW-0106">Calcium</keyword>
<dbReference type="InterPro" id="IPR002048">
    <property type="entry name" value="EF_hand_dom"/>
</dbReference>
<evidence type="ECO:0000313" key="16">
    <source>
        <dbReference type="EMBL" id="KAK7242355.1"/>
    </source>
</evidence>
<keyword evidence="11" id="KW-0407">Ion channel</keyword>
<feature type="transmembrane region" description="Helical" evidence="14">
    <location>
        <begin position="1621"/>
        <end position="1643"/>
    </location>
</feature>